<protein>
    <submittedName>
        <fullName evidence="9">Uncharacterized LOC108232810</fullName>
    </submittedName>
</protein>
<feature type="chain" id="PRO_5018620534" evidence="7">
    <location>
        <begin position="22"/>
        <end position="319"/>
    </location>
</feature>
<evidence type="ECO:0000313" key="10">
    <source>
        <dbReference type="Proteomes" id="UP000264800"/>
    </source>
</evidence>
<dbReference type="STRING" id="37003.ENSKMAP00000023416"/>
<keyword evidence="3 6" id="KW-0472">Membrane</keyword>
<feature type="region of interest" description="Disordered" evidence="5">
    <location>
        <begin position="264"/>
        <end position="319"/>
    </location>
</feature>
<keyword evidence="10" id="KW-1185">Reference proteome</keyword>
<dbReference type="InterPro" id="IPR013783">
    <property type="entry name" value="Ig-like_fold"/>
</dbReference>
<dbReference type="InterPro" id="IPR015631">
    <property type="entry name" value="CD2/SLAM_rcpt"/>
</dbReference>
<evidence type="ECO:0000256" key="4">
    <source>
        <dbReference type="ARBA" id="ARBA00023180"/>
    </source>
</evidence>
<dbReference type="PANTHER" id="PTHR12080">
    <property type="entry name" value="SIGNALING LYMPHOCYTIC ACTIVATION MOLECULE"/>
    <property type="match status" value="1"/>
</dbReference>
<dbReference type="GO" id="GO:0016020">
    <property type="term" value="C:membrane"/>
    <property type="evidence" value="ECO:0007669"/>
    <property type="project" value="UniProtKB-SubCell"/>
</dbReference>
<evidence type="ECO:0000256" key="6">
    <source>
        <dbReference type="SAM" id="Phobius"/>
    </source>
</evidence>
<reference evidence="9" key="1">
    <citation type="submission" date="2025-08" db="UniProtKB">
        <authorList>
            <consortium name="Ensembl"/>
        </authorList>
    </citation>
    <scope>IDENTIFICATION</scope>
</reference>
<evidence type="ECO:0000256" key="7">
    <source>
        <dbReference type="SAM" id="SignalP"/>
    </source>
</evidence>
<dbReference type="Ensembl" id="ENSKMAT00000023715.1">
    <property type="protein sequence ID" value="ENSKMAP00000023416.1"/>
    <property type="gene ID" value="ENSKMAG00000017378.1"/>
</dbReference>
<comment type="subcellular location">
    <subcellularLocation>
        <location evidence="1">Membrane</location>
    </subcellularLocation>
</comment>
<evidence type="ECO:0000256" key="2">
    <source>
        <dbReference type="ARBA" id="ARBA00022729"/>
    </source>
</evidence>
<evidence type="ECO:0000256" key="3">
    <source>
        <dbReference type="ARBA" id="ARBA00023136"/>
    </source>
</evidence>
<dbReference type="Pfam" id="PF07686">
    <property type="entry name" value="V-set"/>
    <property type="match status" value="1"/>
</dbReference>
<feature type="domain" description="Immunoglobulin V-set" evidence="8">
    <location>
        <begin position="24"/>
        <end position="118"/>
    </location>
</feature>
<keyword evidence="2 7" id="KW-0732">Signal</keyword>
<accession>A0A3Q3B3A7</accession>
<evidence type="ECO:0000259" key="8">
    <source>
        <dbReference type="Pfam" id="PF07686"/>
    </source>
</evidence>
<keyword evidence="4" id="KW-0325">Glycoprotein</keyword>
<feature type="signal peptide" evidence="7">
    <location>
        <begin position="1"/>
        <end position="21"/>
    </location>
</feature>
<dbReference type="OMA" id="KHPNENT"/>
<proteinExistence type="predicted"/>
<dbReference type="SUPFAM" id="SSF48726">
    <property type="entry name" value="Immunoglobulin"/>
    <property type="match status" value="1"/>
</dbReference>
<evidence type="ECO:0000256" key="5">
    <source>
        <dbReference type="SAM" id="MobiDB-lite"/>
    </source>
</evidence>
<evidence type="ECO:0000313" key="9">
    <source>
        <dbReference type="Ensembl" id="ENSKMAP00000023416.1"/>
    </source>
</evidence>
<dbReference type="GeneTree" id="ENSGT01030000234540"/>
<feature type="transmembrane region" description="Helical" evidence="6">
    <location>
        <begin position="223"/>
        <end position="246"/>
    </location>
</feature>
<name>A0A3Q3B3A7_KRYMA</name>
<dbReference type="Gene3D" id="2.60.40.10">
    <property type="entry name" value="Immunoglobulins"/>
    <property type="match status" value="1"/>
</dbReference>
<dbReference type="PANTHER" id="PTHR12080:SF80">
    <property type="entry name" value="IMMUNOGLOBULIN V-SET DOMAIN-CONTAINING PROTEIN"/>
    <property type="match status" value="1"/>
</dbReference>
<organism evidence="9 10">
    <name type="scientific">Kryptolebias marmoratus</name>
    <name type="common">Mangrove killifish</name>
    <name type="synonym">Rivulus marmoratus</name>
    <dbReference type="NCBI Taxonomy" id="37003"/>
    <lineage>
        <taxon>Eukaryota</taxon>
        <taxon>Metazoa</taxon>
        <taxon>Chordata</taxon>
        <taxon>Craniata</taxon>
        <taxon>Vertebrata</taxon>
        <taxon>Euteleostomi</taxon>
        <taxon>Actinopterygii</taxon>
        <taxon>Neopterygii</taxon>
        <taxon>Teleostei</taxon>
        <taxon>Neoteleostei</taxon>
        <taxon>Acanthomorphata</taxon>
        <taxon>Ovalentaria</taxon>
        <taxon>Atherinomorphae</taxon>
        <taxon>Cyprinodontiformes</taxon>
        <taxon>Rivulidae</taxon>
        <taxon>Kryptolebias</taxon>
    </lineage>
</organism>
<dbReference type="Proteomes" id="UP000264800">
    <property type="component" value="Unplaced"/>
</dbReference>
<dbReference type="InterPro" id="IPR013106">
    <property type="entry name" value="Ig_V-set"/>
</dbReference>
<dbReference type="AlphaFoldDB" id="A0A3Q3B3A7"/>
<sequence length="319" mass="35430">MAAVCLLLLVALLELAKGSDAGTSVFVQTGGDLNLDVTENDVPKDFIIFLWKFGTKGVVVTFYPNKQPQVQSPYTGRIESFENKFSVKLKNLQKKDSGVYIARLTTAEEQILTEYNVTVQDPVSPADLTVDSVSITPDSSSCNLTVTCRTEERNISRTFSCINRICNQEPRDRSKVPNLRAPLHMYLLNETIFCNHSNQVSWTESNKTIQKSCTAKTRNRDGLSVAIVIFLVIVAVIAVTAVACYLRKRDKRENEDNTIYATAMASDNHTQNESPADDAEHPSPITTYSEVNPTRIRPAETESKGMPESLYALVQRPAT</sequence>
<feature type="compositionally biased region" description="Polar residues" evidence="5">
    <location>
        <begin position="264"/>
        <end position="274"/>
    </location>
</feature>
<dbReference type="InterPro" id="IPR036179">
    <property type="entry name" value="Ig-like_dom_sf"/>
</dbReference>
<keyword evidence="6" id="KW-0812">Transmembrane</keyword>
<evidence type="ECO:0000256" key="1">
    <source>
        <dbReference type="ARBA" id="ARBA00004370"/>
    </source>
</evidence>
<reference evidence="9" key="2">
    <citation type="submission" date="2025-09" db="UniProtKB">
        <authorList>
            <consortium name="Ensembl"/>
        </authorList>
    </citation>
    <scope>IDENTIFICATION</scope>
</reference>
<keyword evidence="6" id="KW-1133">Transmembrane helix</keyword>